<feature type="domain" description="PAC" evidence="10">
    <location>
        <begin position="341"/>
        <end position="393"/>
    </location>
</feature>
<dbReference type="SUPFAM" id="SSF55785">
    <property type="entry name" value="PYP-like sensor domain (PAS domain)"/>
    <property type="match status" value="5"/>
</dbReference>
<keyword evidence="3 6" id="KW-0597">Phosphoprotein</keyword>
<organism evidence="11 12">
    <name type="scientific">Turneriella parva (strain ATCC BAA-1111 / DSM 21527 / NCTC 11395 / H)</name>
    <name type="common">Leptospira parva</name>
    <dbReference type="NCBI Taxonomy" id="869212"/>
    <lineage>
        <taxon>Bacteria</taxon>
        <taxon>Pseudomonadati</taxon>
        <taxon>Spirochaetota</taxon>
        <taxon>Spirochaetia</taxon>
        <taxon>Leptospirales</taxon>
        <taxon>Leptospiraceae</taxon>
        <taxon>Turneriella</taxon>
    </lineage>
</organism>
<dbReference type="SMART" id="SM00387">
    <property type="entry name" value="HATPase_c"/>
    <property type="match status" value="1"/>
</dbReference>
<feature type="domain" description="Histidine kinase" evidence="7">
    <location>
        <begin position="661"/>
        <end position="889"/>
    </location>
</feature>
<evidence type="ECO:0000259" key="7">
    <source>
        <dbReference type="PROSITE" id="PS50109"/>
    </source>
</evidence>
<dbReference type="GO" id="GO:0000155">
    <property type="term" value="F:phosphorelay sensor kinase activity"/>
    <property type="evidence" value="ECO:0007669"/>
    <property type="project" value="InterPro"/>
</dbReference>
<dbReference type="Pfam" id="PF08448">
    <property type="entry name" value="PAS_4"/>
    <property type="match status" value="1"/>
</dbReference>
<feature type="domain" description="PAS" evidence="9">
    <location>
        <begin position="267"/>
        <end position="337"/>
    </location>
</feature>
<dbReference type="Proteomes" id="UP000006048">
    <property type="component" value="Chromosome"/>
</dbReference>
<evidence type="ECO:0000256" key="6">
    <source>
        <dbReference type="PROSITE-ProRule" id="PRU00169"/>
    </source>
</evidence>
<evidence type="ECO:0000256" key="3">
    <source>
        <dbReference type="ARBA" id="ARBA00022553"/>
    </source>
</evidence>
<dbReference type="InterPro" id="IPR003661">
    <property type="entry name" value="HisK_dim/P_dom"/>
</dbReference>
<reference evidence="11 12" key="1">
    <citation type="submission" date="2012-06" db="EMBL/GenBank/DDBJ databases">
        <title>The complete chromosome of genome of Turneriella parva DSM 21527.</title>
        <authorList>
            <consortium name="US DOE Joint Genome Institute (JGI-PGF)"/>
            <person name="Lucas S."/>
            <person name="Han J."/>
            <person name="Lapidus A."/>
            <person name="Bruce D."/>
            <person name="Goodwin L."/>
            <person name="Pitluck S."/>
            <person name="Peters L."/>
            <person name="Kyrpides N."/>
            <person name="Mavromatis K."/>
            <person name="Ivanova N."/>
            <person name="Mikhailova N."/>
            <person name="Chertkov O."/>
            <person name="Detter J.C."/>
            <person name="Tapia R."/>
            <person name="Han C."/>
            <person name="Land M."/>
            <person name="Hauser L."/>
            <person name="Markowitz V."/>
            <person name="Cheng J.-F."/>
            <person name="Hugenholtz P."/>
            <person name="Woyke T."/>
            <person name="Wu D."/>
            <person name="Gronow S."/>
            <person name="Wellnitz S."/>
            <person name="Brambilla E."/>
            <person name="Klenk H.-P."/>
            <person name="Eisen J.A."/>
        </authorList>
    </citation>
    <scope>NUCLEOTIDE SEQUENCE [LARGE SCALE GENOMIC DNA]</scope>
    <source>
        <strain evidence="12">ATCC BAA-1111 / DSM 21527 / NCTC 11395 / H</strain>
    </source>
</reference>
<feature type="modified residue" description="4-aspartylphosphate" evidence="6">
    <location>
        <position position="962"/>
    </location>
</feature>
<dbReference type="InterPro" id="IPR001789">
    <property type="entry name" value="Sig_transdc_resp-reg_receiver"/>
</dbReference>
<dbReference type="EC" id="2.7.13.3" evidence="2"/>
<dbReference type="KEGG" id="tpx:Turpa_2345"/>
<dbReference type="InterPro" id="IPR011006">
    <property type="entry name" value="CheY-like_superfamily"/>
</dbReference>
<proteinExistence type="predicted"/>
<dbReference type="Pfam" id="PF00989">
    <property type="entry name" value="PAS"/>
    <property type="match status" value="2"/>
</dbReference>
<feature type="domain" description="PAC" evidence="10">
    <location>
        <begin position="463"/>
        <end position="515"/>
    </location>
</feature>
<dbReference type="InterPro" id="IPR036890">
    <property type="entry name" value="HATPase_C_sf"/>
</dbReference>
<dbReference type="InterPro" id="IPR013656">
    <property type="entry name" value="PAS_4"/>
</dbReference>
<dbReference type="InterPro" id="IPR036097">
    <property type="entry name" value="HisK_dim/P_sf"/>
</dbReference>
<dbReference type="SUPFAM" id="SSF52172">
    <property type="entry name" value="CheY-like"/>
    <property type="match status" value="1"/>
</dbReference>
<dbReference type="SMART" id="SM00086">
    <property type="entry name" value="PAC"/>
    <property type="match status" value="5"/>
</dbReference>
<dbReference type="SUPFAM" id="SSF47384">
    <property type="entry name" value="Homodimeric domain of signal transducing histidine kinase"/>
    <property type="match status" value="1"/>
</dbReference>
<evidence type="ECO:0000256" key="5">
    <source>
        <dbReference type="ARBA" id="ARBA00022777"/>
    </source>
</evidence>
<evidence type="ECO:0000259" key="10">
    <source>
        <dbReference type="PROSITE" id="PS50113"/>
    </source>
</evidence>
<dbReference type="InterPro" id="IPR005467">
    <property type="entry name" value="His_kinase_dom"/>
</dbReference>
<dbReference type="InterPro" id="IPR000014">
    <property type="entry name" value="PAS"/>
</dbReference>
<dbReference type="CDD" id="cd00082">
    <property type="entry name" value="HisKA"/>
    <property type="match status" value="1"/>
</dbReference>
<dbReference type="SMART" id="SM00091">
    <property type="entry name" value="PAS"/>
    <property type="match status" value="4"/>
</dbReference>
<feature type="domain" description="PAS" evidence="9">
    <location>
        <begin position="147"/>
        <end position="211"/>
    </location>
</feature>
<dbReference type="PROSITE" id="PS50110">
    <property type="entry name" value="RESPONSE_REGULATORY"/>
    <property type="match status" value="1"/>
</dbReference>
<dbReference type="Gene3D" id="1.10.287.130">
    <property type="match status" value="1"/>
</dbReference>
<dbReference type="OrthoDB" id="9815750at2"/>
<keyword evidence="12" id="KW-1185">Reference proteome</keyword>
<dbReference type="InterPro" id="IPR001610">
    <property type="entry name" value="PAC"/>
</dbReference>
<dbReference type="PROSITE" id="PS50113">
    <property type="entry name" value="PAC"/>
    <property type="match status" value="4"/>
</dbReference>
<dbReference type="Pfam" id="PF00512">
    <property type="entry name" value="HisKA"/>
    <property type="match status" value="1"/>
</dbReference>
<comment type="catalytic activity">
    <reaction evidence="1">
        <text>ATP + protein L-histidine = ADP + protein N-phospho-L-histidine.</text>
        <dbReference type="EC" id="2.7.13.3"/>
    </reaction>
</comment>
<evidence type="ECO:0000259" key="9">
    <source>
        <dbReference type="PROSITE" id="PS50112"/>
    </source>
</evidence>
<keyword evidence="4" id="KW-0808">Transferase</keyword>
<evidence type="ECO:0000259" key="8">
    <source>
        <dbReference type="PROSITE" id="PS50110"/>
    </source>
</evidence>
<dbReference type="GO" id="GO:0006355">
    <property type="term" value="P:regulation of DNA-templated transcription"/>
    <property type="evidence" value="ECO:0007669"/>
    <property type="project" value="InterPro"/>
</dbReference>
<dbReference type="AlphaFoldDB" id="I4B6T1"/>
<accession>I4B6T1</accession>
<dbReference type="HOGENOM" id="CLU_000445_114_51_12"/>
<dbReference type="InterPro" id="IPR000700">
    <property type="entry name" value="PAS-assoc_C"/>
</dbReference>
<feature type="domain" description="PAC" evidence="10">
    <location>
        <begin position="214"/>
        <end position="266"/>
    </location>
</feature>
<dbReference type="PRINTS" id="PR00344">
    <property type="entry name" value="BCTRLSENSOR"/>
</dbReference>
<gene>
    <name evidence="11" type="ordered locus">Turpa_2345</name>
</gene>
<dbReference type="Gene3D" id="2.10.70.100">
    <property type="match status" value="1"/>
</dbReference>
<dbReference type="PROSITE" id="PS50112">
    <property type="entry name" value="PAS"/>
    <property type="match status" value="4"/>
</dbReference>
<dbReference type="NCBIfam" id="TIGR00229">
    <property type="entry name" value="sensory_box"/>
    <property type="match status" value="4"/>
</dbReference>
<dbReference type="PANTHER" id="PTHR43304">
    <property type="entry name" value="PHYTOCHROME-LIKE PROTEIN CPH1"/>
    <property type="match status" value="1"/>
</dbReference>
<feature type="domain" description="PAS" evidence="9">
    <location>
        <begin position="20"/>
        <end position="90"/>
    </location>
</feature>
<feature type="domain" description="PAS" evidence="9">
    <location>
        <begin position="390"/>
        <end position="461"/>
    </location>
</feature>
<feature type="domain" description="PAC" evidence="10">
    <location>
        <begin position="590"/>
        <end position="641"/>
    </location>
</feature>
<evidence type="ECO:0000256" key="2">
    <source>
        <dbReference type="ARBA" id="ARBA00012438"/>
    </source>
</evidence>
<dbReference type="SMART" id="SM00388">
    <property type="entry name" value="HisKA"/>
    <property type="match status" value="1"/>
</dbReference>
<dbReference type="InterPro" id="IPR035965">
    <property type="entry name" value="PAS-like_dom_sf"/>
</dbReference>
<evidence type="ECO:0000313" key="12">
    <source>
        <dbReference type="Proteomes" id="UP000006048"/>
    </source>
</evidence>
<dbReference type="Pfam" id="PF00072">
    <property type="entry name" value="Response_reg"/>
    <property type="match status" value="1"/>
</dbReference>
<evidence type="ECO:0000256" key="4">
    <source>
        <dbReference type="ARBA" id="ARBA00022679"/>
    </source>
</evidence>
<dbReference type="STRING" id="869212.Turpa_2345"/>
<dbReference type="CDD" id="cd00130">
    <property type="entry name" value="PAS"/>
    <property type="match status" value="4"/>
</dbReference>
<dbReference type="Gene3D" id="3.30.450.20">
    <property type="entry name" value="PAS domain"/>
    <property type="match status" value="5"/>
</dbReference>
<dbReference type="InterPro" id="IPR013767">
    <property type="entry name" value="PAS_fold"/>
</dbReference>
<dbReference type="Gene3D" id="3.30.565.10">
    <property type="entry name" value="Histidine kinase-like ATPase, C-terminal domain"/>
    <property type="match status" value="1"/>
</dbReference>
<protein>
    <recommendedName>
        <fullName evidence="2">histidine kinase</fullName>
        <ecNumber evidence="2">2.7.13.3</ecNumber>
    </recommendedName>
</protein>
<dbReference type="Gene3D" id="3.40.50.2300">
    <property type="match status" value="1"/>
</dbReference>
<dbReference type="SUPFAM" id="SSF55874">
    <property type="entry name" value="ATPase domain of HSP90 chaperone/DNA topoisomerase II/histidine kinase"/>
    <property type="match status" value="1"/>
</dbReference>
<evidence type="ECO:0000313" key="11">
    <source>
        <dbReference type="EMBL" id="AFM12988.1"/>
    </source>
</evidence>
<dbReference type="Pfam" id="PF02518">
    <property type="entry name" value="HATPase_c"/>
    <property type="match status" value="1"/>
</dbReference>
<name>I4B6T1_TURPD</name>
<dbReference type="InterPro" id="IPR013655">
    <property type="entry name" value="PAS_fold_3"/>
</dbReference>
<dbReference type="SMART" id="SM00448">
    <property type="entry name" value="REC"/>
    <property type="match status" value="1"/>
</dbReference>
<dbReference type="InterPro" id="IPR003594">
    <property type="entry name" value="HATPase_dom"/>
</dbReference>
<dbReference type="CDD" id="cd00156">
    <property type="entry name" value="REC"/>
    <property type="match status" value="1"/>
</dbReference>
<dbReference type="Pfam" id="PF08447">
    <property type="entry name" value="PAS_3"/>
    <property type="match status" value="2"/>
</dbReference>
<keyword evidence="5 11" id="KW-0418">Kinase</keyword>
<dbReference type="InterPro" id="IPR052162">
    <property type="entry name" value="Sensor_kinase/Photoreceptor"/>
</dbReference>
<dbReference type="RefSeq" id="WP_014803494.1">
    <property type="nucleotide sequence ID" value="NC_018020.1"/>
</dbReference>
<dbReference type="PROSITE" id="PS50109">
    <property type="entry name" value="HIS_KIN"/>
    <property type="match status" value="1"/>
</dbReference>
<dbReference type="InterPro" id="IPR004358">
    <property type="entry name" value="Sig_transdc_His_kin-like_C"/>
</dbReference>
<dbReference type="PANTHER" id="PTHR43304:SF1">
    <property type="entry name" value="PAC DOMAIN-CONTAINING PROTEIN"/>
    <property type="match status" value="1"/>
</dbReference>
<evidence type="ECO:0000256" key="1">
    <source>
        <dbReference type="ARBA" id="ARBA00000085"/>
    </source>
</evidence>
<sequence length="1030" mass="113167">MSTTPEPLSSPPAKKAFDSVEAQLGHFLNISGTPTLVKDSASRILIANDAACEILGMQREAIIGKVLIEELPADEIEHFLRIDRLVLETGVPHTCEEKLTGATGKTHTVITTKTRHVDDQGKRYLVVVFMDITGQRQSADRVRFQGQMLDAIGQAVISTDTAGFITYWNHAAEEIYGYKSEEVIGRPIYEVTVPQASDQQAHEIMQQLAAGNSWSGEFEVKRRDGTTFLAQVLNLPMTNTEGALIGIMGVSADITESKSAREAKRLADQMLEKAFSASPVGMALVGLDGRFLRVNAALCRIVGMTEAELTATNFPAITHPDDVARDSQALRDMLEGRRDRYFTEKQYRHKDGHWVPVQLSVSAVRSDTGSPLQFVSIMQDITDRKRVENAARFQAQLLNAISQSVIGNDPQGNITFLNKAAEELYGYSAREAIGMSVIDLTMPKMSHEQAQEILTRLAKREPWSGEFLVTRRDGRTFIAQVHNAPITDHAGKLIGIIGVSSDITERKRAETELRRTSELLERTGALAKTGGWQVDLESMKLTWTQETFRIAERDSAVEPALDEGINLFAPEARDTIAKAVEAAMTEGTPYDLQLPIITEKGRHKWVQTQGFAEKKDGKVIRIYGTFQDITAAKLADEKREALETQLRQSRKLQAIGTLAGGIAHDFNNIIASILGNVSLAIDETDERSEARHSLREIEKSAARARALVQQLLAFSRQQPVARRNTLIAPIVIEVARLIKSNLPETIQLVTEIRNPAAVALVDTTQIEQALLNITTNAMQALQARPGRIVLVLETVTMTDDLRERHVQLKTINTGTACTRIVVEDNGPGIAANTLERIFEPFFTTKGVNEGTGLGLSVVHGIVEAHQGVMVVESEPGVRTAFSLYLVSGEKTATGPDENHAATKAGEKHGGHIVFIDDEESMVRLVKIYLQRLGYRVSGYMHAEDALQALRENPDDIDLVISDFNMPGTSGIQVAKEAHKIRSDLKVALASGYVDESMKAQVASAGIELIIPKADGMELFCNTVELLLSKN</sequence>
<feature type="domain" description="Response regulatory" evidence="8">
    <location>
        <begin position="911"/>
        <end position="1027"/>
    </location>
</feature>
<dbReference type="EMBL" id="CP002959">
    <property type="protein sequence ID" value="AFM12988.1"/>
    <property type="molecule type" value="Genomic_DNA"/>
</dbReference>